<keyword evidence="2" id="KW-1133">Transmembrane helix</keyword>
<dbReference type="Proteomes" id="UP000678393">
    <property type="component" value="Unassembled WGS sequence"/>
</dbReference>
<name>A0A8S3Z8K0_9EUPU</name>
<keyword evidence="2" id="KW-0812">Transmembrane</keyword>
<evidence type="ECO:0000313" key="4">
    <source>
        <dbReference type="Proteomes" id="UP000678393"/>
    </source>
</evidence>
<dbReference type="OrthoDB" id="17328at2759"/>
<gene>
    <name evidence="3" type="ORF">CUNI_LOCUS10106</name>
</gene>
<evidence type="ECO:0000256" key="2">
    <source>
        <dbReference type="SAM" id="Phobius"/>
    </source>
</evidence>
<keyword evidence="2" id="KW-0472">Membrane</keyword>
<dbReference type="AlphaFoldDB" id="A0A8S3Z8K0"/>
<accession>A0A8S3Z8K0</accession>
<keyword evidence="4" id="KW-1185">Reference proteome</keyword>
<dbReference type="EMBL" id="CAJHNH020001802">
    <property type="protein sequence ID" value="CAG5124548.1"/>
    <property type="molecule type" value="Genomic_DNA"/>
</dbReference>
<dbReference type="InterPro" id="IPR026508">
    <property type="entry name" value="TMEM164"/>
</dbReference>
<dbReference type="PANTHER" id="PTHR20948:SF2">
    <property type="entry name" value="TRANSMEMBRANE PROTEIN 164"/>
    <property type="match status" value="1"/>
</dbReference>
<sequence length="236" mass="26038">TSKVNLNNMLCPAVSDPFHGPFYRVFAICHQLILVLTLGKVFVIIARALKLLPSNNQPHMNLCEPENSSALTTNCRSVVNSESSQPQSTGDFVVDRYDNCPGAGMLNCAYKNTKSCCHSGGDCVSSHTNDHSDGNHSTGYLEVNCGCCNTVNYSSQHIVNGHLMDIQTHEHCRKRVRDLSTNEQQWHSETSLLTSQCCKHNSFLISHESRSDQESGSHTNVSDKEKSPNGHAKSHH</sequence>
<dbReference type="PANTHER" id="PTHR20948">
    <property type="entry name" value="TRANSMEMBRANE PROTEIN 164"/>
    <property type="match status" value="1"/>
</dbReference>
<organism evidence="3 4">
    <name type="scientific">Candidula unifasciata</name>
    <dbReference type="NCBI Taxonomy" id="100452"/>
    <lineage>
        <taxon>Eukaryota</taxon>
        <taxon>Metazoa</taxon>
        <taxon>Spiralia</taxon>
        <taxon>Lophotrochozoa</taxon>
        <taxon>Mollusca</taxon>
        <taxon>Gastropoda</taxon>
        <taxon>Heterobranchia</taxon>
        <taxon>Euthyneura</taxon>
        <taxon>Panpulmonata</taxon>
        <taxon>Eupulmonata</taxon>
        <taxon>Stylommatophora</taxon>
        <taxon>Helicina</taxon>
        <taxon>Helicoidea</taxon>
        <taxon>Geomitridae</taxon>
        <taxon>Candidula</taxon>
    </lineage>
</organism>
<feature type="region of interest" description="Disordered" evidence="1">
    <location>
        <begin position="208"/>
        <end position="236"/>
    </location>
</feature>
<proteinExistence type="predicted"/>
<feature type="non-terminal residue" evidence="3">
    <location>
        <position position="1"/>
    </location>
</feature>
<protein>
    <submittedName>
        <fullName evidence="3">Uncharacterized protein</fullName>
    </submittedName>
</protein>
<evidence type="ECO:0000313" key="3">
    <source>
        <dbReference type="EMBL" id="CAG5124548.1"/>
    </source>
</evidence>
<feature type="compositionally biased region" description="Basic and acidic residues" evidence="1">
    <location>
        <begin position="208"/>
        <end position="228"/>
    </location>
</feature>
<feature type="transmembrane region" description="Helical" evidence="2">
    <location>
        <begin position="22"/>
        <end position="46"/>
    </location>
</feature>
<comment type="caution">
    <text evidence="3">The sequence shown here is derived from an EMBL/GenBank/DDBJ whole genome shotgun (WGS) entry which is preliminary data.</text>
</comment>
<reference evidence="3" key="1">
    <citation type="submission" date="2021-04" db="EMBL/GenBank/DDBJ databases">
        <authorList>
            <consortium name="Molecular Ecology Group"/>
        </authorList>
    </citation>
    <scope>NUCLEOTIDE SEQUENCE</scope>
</reference>
<evidence type="ECO:0000256" key="1">
    <source>
        <dbReference type="SAM" id="MobiDB-lite"/>
    </source>
</evidence>